<reference evidence="2" key="1">
    <citation type="submission" date="2013-03" db="EMBL/GenBank/DDBJ databases">
        <title>The Genome Sequence of Anopheles minimus MINIMUS1.</title>
        <authorList>
            <consortium name="The Broad Institute Genomics Platform"/>
            <person name="Neafsey D.E."/>
            <person name="Walton C."/>
            <person name="Walker B."/>
            <person name="Young S.K."/>
            <person name="Zeng Q."/>
            <person name="Gargeya S."/>
            <person name="Fitzgerald M."/>
            <person name="Haas B."/>
            <person name="Abouelleil A."/>
            <person name="Allen A.W."/>
            <person name="Alvarado L."/>
            <person name="Arachchi H.M."/>
            <person name="Berlin A.M."/>
            <person name="Chapman S.B."/>
            <person name="Gainer-Dewar J."/>
            <person name="Goldberg J."/>
            <person name="Griggs A."/>
            <person name="Gujja S."/>
            <person name="Hansen M."/>
            <person name="Howarth C."/>
            <person name="Imamovic A."/>
            <person name="Ireland A."/>
            <person name="Larimer J."/>
            <person name="McCowan C."/>
            <person name="Murphy C."/>
            <person name="Pearson M."/>
            <person name="Poon T.W."/>
            <person name="Priest M."/>
            <person name="Roberts A."/>
            <person name="Saif S."/>
            <person name="Shea T."/>
            <person name="Sisk P."/>
            <person name="Sykes S."/>
            <person name="Wortman J."/>
            <person name="Nusbaum C."/>
            <person name="Birren B."/>
        </authorList>
    </citation>
    <scope>NUCLEOTIDE SEQUENCE [LARGE SCALE GENOMIC DNA]</scope>
    <source>
        <strain evidence="2">MINIMUS1</strain>
    </source>
</reference>
<dbReference type="AlphaFoldDB" id="A0A182WPF6"/>
<proteinExistence type="predicted"/>
<accession>A0A182WPF6</accession>
<reference evidence="1" key="2">
    <citation type="submission" date="2020-05" db="UniProtKB">
        <authorList>
            <consortium name="EnsemblMetazoa"/>
        </authorList>
    </citation>
    <scope>IDENTIFICATION</scope>
    <source>
        <strain evidence="1">MINIMUS1</strain>
    </source>
</reference>
<organism evidence="1 2">
    <name type="scientific">Anopheles minimus</name>
    <dbReference type="NCBI Taxonomy" id="112268"/>
    <lineage>
        <taxon>Eukaryota</taxon>
        <taxon>Metazoa</taxon>
        <taxon>Ecdysozoa</taxon>
        <taxon>Arthropoda</taxon>
        <taxon>Hexapoda</taxon>
        <taxon>Insecta</taxon>
        <taxon>Pterygota</taxon>
        <taxon>Neoptera</taxon>
        <taxon>Endopterygota</taxon>
        <taxon>Diptera</taxon>
        <taxon>Nematocera</taxon>
        <taxon>Culicoidea</taxon>
        <taxon>Culicidae</taxon>
        <taxon>Anophelinae</taxon>
        <taxon>Anopheles</taxon>
    </lineage>
</organism>
<sequence>MLRVCHRKWPVCKTQFCVQFVKFVG</sequence>
<evidence type="ECO:0000313" key="1">
    <source>
        <dbReference type="EnsemblMetazoa" id="AMIN014557-PA"/>
    </source>
</evidence>
<protein>
    <submittedName>
        <fullName evidence="1">Uncharacterized protein</fullName>
    </submittedName>
</protein>
<dbReference type="VEuPathDB" id="VectorBase:AMIN014557"/>
<dbReference type="Proteomes" id="UP000075920">
    <property type="component" value="Unassembled WGS sequence"/>
</dbReference>
<keyword evidence="2" id="KW-1185">Reference proteome</keyword>
<name>A0A182WPF6_9DIPT</name>
<evidence type="ECO:0000313" key="2">
    <source>
        <dbReference type="Proteomes" id="UP000075920"/>
    </source>
</evidence>
<dbReference type="EnsemblMetazoa" id="AMIN014557-RA">
    <property type="protein sequence ID" value="AMIN014557-PA"/>
    <property type="gene ID" value="AMIN014557"/>
</dbReference>